<evidence type="ECO:0000256" key="4">
    <source>
        <dbReference type="ARBA" id="ARBA00022723"/>
    </source>
</evidence>
<evidence type="ECO:0000313" key="8">
    <source>
        <dbReference type="Proteomes" id="UP000095282"/>
    </source>
</evidence>
<dbReference type="WBParaSite" id="Csp11.Scaffold630.g20804.t1">
    <property type="protein sequence ID" value="Csp11.Scaffold630.g20804.t1"/>
    <property type="gene ID" value="Csp11.Scaffold630.g20804"/>
</dbReference>
<accession>A0A1I7UZ64</accession>
<organism evidence="8 9">
    <name type="scientific">Caenorhabditis tropicalis</name>
    <dbReference type="NCBI Taxonomy" id="1561998"/>
    <lineage>
        <taxon>Eukaryota</taxon>
        <taxon>Metazoa</taxon>
        <taxon>Ecdysozoa</taxon>
        <taxon>Nematoda</taxon>
        <taxon>Chromadorea</taxon>
        <taxon>Rhabditida</taxon>
        <taxon>Rhabditina</taxon>
        <taxon>Rhabditomorpha</taxon>
        <taxon>Rhabditoidea</taxon>
        <taxon>Rhabditidae</taxon>
        <taxon>Peloderinae</taxon>
        <taxon>Caenorhabditis</taxon>
    </lineage>
</organism>
<dbReference type="Gene3D" id="1.10.1410.10">
    <property type="match status" value="1"/>
</dbReference>
<keyword evidence="4" id="KW-0479">Metal-binding</keyword>
<feature type="domain" description="PAP-associated" evidence="6">
    <location>
        <begin position="240"/>
        <end position="285"/>
    </location>
</feature>
<dbReference type="Pfam" id="PF03828">
    <property type="entry name" value="PAP_assoc"/>
    <property type="match status" value="1"/>
</dbReference>
<keyword evidence="5" id="KW-0460">Magnesium</keyword>
<reference evidence="9" key="1">
    <citation type="submission" date="2016-11" db="UniProtKB">
        <authorList>
            <consortium name="WormBaseParasite"/>
        </authorList>
    </citation>
    <scope>IDENTIFICATION</scope>
</reference>
<dbReference type="GO" id="GO:1990817">
    <property type="term" value="F:poly(A) RNA polymerase activity"/>
    <property type="evidence" value="ECO:0007669"/>
    <property type="project" value="TreeGrafter"/>
</dbReference>
<dbReference type="SUPFAM" id="SSF81631">
    <property type="entry name" value="PAP/OAS1 substrate-binding domain"/>
    <property type="match status" value="1"/>
</dbReference>
<protein>
    <submittedName>
        <fullName evidence="9">PAP-associated domain-containing protein</fullName>
    </submittedName>
</protein>
<evidence type="ECO:0000259" key="7">
    <source>
        <dbReference type="Pfam" id="PF22600"/>
    </source>
</evidence>
<keyword evidence="8" id="KW-1185">Reference proteome</keyword>
<dbReference type="CDD" id="cd05402">
    <property type="entry name" value="NT_PAP_TUTase"/>
    <property type="match status" value="1"/>
</dbReference>
<evidence type="ECO:0000259" key="6">
    <source>
        <dbReference type="Pfam" id="PF03828"/>
    </source>
</evidence>
<comment type="cofactor">
    <cofactor evidence="2">
        <name>Mg(2+)</name>
        <dbReference type="ChEBI" id="CHEBI:18420"/>
    </cofactor>
</comment>
<dbReference type="InterPro" id="IPR002058">
    <property type="entry name" value="PAP_assoc"/>
</dbReference>
<evidence type="ECO:0000256" key="3">
    <source>
        <dbReference type="ARBA" id="ARBA00022679"/>
    </source>
</evidence>
<dbReference type="Pfam" id="PF22600">
    <property type="entry name" value="MTPAP-like_central"/>
    <property type="match status" value="1"/>
</dbReference>
<dbReference type="PANTHER" id="PTHR12271:SF129">
    <property type="entry name" value="PAP-ASSOCIATED DOMAIN-CONTAINING PROTEIN"/>
    <property type="match status" value="1"/>
</dbReference>
<dbReference type="GO" id="GO:0046872">
    <property type="term" value="F:metal ion binding"/>
    <property type="evidence" value="ECO:0007669"/>
    <property type="project" value="UniProtKB-KW"/>
</dbReference>
<dbReference type="Gene3D" id="3.30.460.10">
    <property type="entry name" value="Beta Polymerase, domain 2"/>
    <property type="match status" value="1"/>
</dbReference>
<sequence>MSAATVTIPMAPATKGLRIDRPAMIKIVPRTIKSQCGVEMAVWKDRKLTSEIESLSSEAHRAKLRQAASDFEALIKAVYPDAEITMTGSFAAGVDLPTSDLDFSLSIPSLQGDTVDKLLSMRRRLQHRRHFSEHWVTRGMVPVLYMMHSGTRIDIDVTIDNEPPKRNTKLLIDSGLLDSRFQTLCRAVKTWASKSGVENSREGRLNSFSVCLLLIHYLQQVGVLPADLAGTQWRSANQDSLGALFYGFMRYFSRFDFRTKRISVRLGKALEKDPLASLIVVEDPYLNPEFNCARTVRQFDIFERILEEFREAERSIRETHRLGISDYRNRIEEEGKERDWQILEWEWSATPETFWEEEKLVGRKRAWPKVVRADGSEVRN</sequence>
<dbReference type="AlphaFoldDB" id="A0A1I7UZ64"/>
<dbReference type="PANTHER" id="PTHR12271">
    <property type="entry name" value="POLY A POLYMERASE CID PAP -RELATED"/>
    <property type="match status" value="1"/>
</dbReference>
<dbReference type="STRING" id="1561998.A0A1I7UZ64"/>
<evidence type="ECO:0000256" key="1">
    <source>
        <dbReference type="ARBA" id="ARBA00001936"/>
    </source>
</evidence>
<dbReference type="Proteomes" id="UP000095282">
    <property type="component" value="Unplaced"/>
</dbReference>
<evidence type="ECO:0000256" key="5">
    <source>
        <dbReference type="ARBA" id="ARBA00022842"/>
    </source>
</evidence>
<dbReference type="InterPro" id="IPR043519">
    <property type="entry name" value="NT_sf"/>
</dbReference>
<dbReference type="eggNOG" id="KOG2277">
    <property type="taxonomic scope" value="Eukaryota"/>
</dbReference>
<comment type="cofactor">
    <cofactor evidence="1">
        <name>Mn(2+)</name>
        <dbReference type="ChEBI" id="CHEBI:29035"/>
    </cofactor>
</comment>
<dbReference type="GO" id="GO:0031123">
    <property type="term" value="P:RNA 3'-end processing"/>
    <property type="evidence" value="ECO:0007669"/>
    <property type="project" value="TreeGrafter"/>
</dbReference>
<keyword evidence="3" id="KW-0808">Transferase</keyword>
<evidence type="ECO:0000256" key="2">
    <source>
        <dbReference type="ARBA" id="ARBA00001946"/>
    </source>
</evidence>
<evidence type="ECO:0000313" key="9">
    <source>
        <dbReference type="WBParaSite" id="Csp11.Scaffold630.g20804.t1"/>
    </source>
</evidence>
<proteinExistence type="predicted"/>
<dbReference type="SUPFAM" id="SSF81301">
    <property type="entry name" value="Nucleotidyltransferase"/>
    <property type="match status" value="1"/>
</dbReference>
<name>A0A1I7UZ64_9PELO</name>
<dbReference type="InterPro" id="IPR054708">
    <property type="entry name" value="MTPAP-like_central"/>
</dbReference>
<feature type="domain" description="Poly(A) RNA polymerase mitochondrial-like central palm" evidence="7">
    <location>
        <begin position="57"/>
        <end position="171"/>
    </location>
</feature>